<dbReference type="Proteomes" id="UP000045285">
    <property type="component" value="Unassembled WGS sequence"/>
</dbReference>
<dbReference type="EMBL" id="CCNB01000004">
    <property type="protein sequence ID" value="CDX28848.1"/>
    <property type="molecule type" value="Genomic_DNA"/>
</dbReference>
<dbReference type="AlphaFoldDB" id="A0A090EEZ3"/>
<dbReference type="EMBL" id="CCMZ01000056">
    <property type="protein sequence ID" value="CDX25747.1"/>
    <property type="molecule type" value="Genomic_DNA"/>
</dbReference>
<protein>
    <submittedName>
        <fullName evidence="2">Uncharacterized protein</fullName>
    </submittedName>
</protein>
<dbReference type="EMBL" id="CCNE01000023">
    <property type="protein sequence ID" value="CDX58707.1"/>
    <property type="molecule type" value="Genomic_DNA"/>
</dbReference>
<dbReference type="Proteomes" id="UP000046373">
    <property type="component" value="Unassembled WGS sequence"/>
</dbReference>
<gene>
    <name evidence="1" type="ORF">MPL3356_60074</name>
    <name evidence="3" type="ORF">MPL3365_30265</name>
    <name evidence="2" type="ORF">MPLDJ20_120377</name>
</gene>
<evidence type="ECO:0000313" key="1">
    <source>
        <dbReference type="EMBL" id="CDX25747.1"/>
    </source>
</evidence>
<evidence type="ECO:0000313" key="4">
    <source>
        <dbReference type="Proteomes" id="UP000045285"/>
    </source>
</evidence>
<reference evidence="5 6" key="1">
    <citation type="submission" date="2014-08" db="EMBL/GenBank/DDBJ databases">
        <authorList>
            <person name="Moulin Lionel"/>
        </authorList>
    </citation>
    <scope>NUCLEOTIDE SEQUENCE [LARGE SCALE GENOMIC DNA]</scope>
</reference>
<name>A0A090EEZ3_MESPL</name>
<evidence type="ECO:0000313" key="3">
    <source>
        <dbReference type="EMBL" id="CDX58707.1"/>
    </source>
</evidence>
<accession>A0A090EEZ3</accession>
<evidence type="ECO:0000313" key="5">
    <source>
        <dbReference type="Proteomes" id="UP000046122"/>
    </source>
</evidence>
<proteinExistence type="predicted"/>
<dbReference type="Proteomes" id="UP000046122">
    <property type="component" value="Unassembled WGS sequence"/>
</dbReference>
<sequence length="102" mass="10558">MARAPVMVSAEAASGESAVAETRTATKTLLRRGGTLFPSFVLHGNHAAIAYPYGSASAALSIVPPLTAFRKRSVNQISNDCQAQAIMTAPSLQGKNAQNSNA</sequence>
<organism evidence="2 6">
    <name type="scientific">Mesorhizobium plurifarium</name>
    <dbReference type="NCBI Taxonomy" id="69974"/>
    <lineage>
        <taxon>Bacteria</taxon>
        <taxon>Pseudomonadati</taxon>
        <taxon>Pseudomonadota</taxon>
        <taxon>Alphaproteobacteria</taxon>
        <taxon>Hyphomicrobiales</taxon>
        <taxon>Phyllobacteriaceae</taxon>
        <taxon>Mesorhizobium</taxon>
    </lineage>
</organism>
<reference evidence="4" key="2">
    <citation type="submission" date="2014-08" db="EMBL/GenBank/DDBJ databases">
        <authorList>
            <person name="Moulin L."/>
        </authorList>
    </citation>
    <scope>NUCLEOTIDE SEQUENCE [LARGE SCALE GENOMIC DNA]</scope>
</reference>
<evidence type="ECO:0000313" key="2">
    <source>
        <dbReference type="EMBL" id="CDX28848.1"/>
    </source>
</evidence>
<keyword evidence="4" id="KW-1185">Reference proteome</keyword>
<evidence type="ECO:0000313" key="6">
    <source>
        <dbReference type="Proteomes" id="UP000046373"/>
    </source>
</evidence>